<evidence type="ECO:0000259" key="13">
    <source>
        <dbReference type="Pfam" id="PF15805"/>
    </source>
</evidence>
<reference evidence="14" key="1">
    <citation type="submission" date="2023-05" db="EMBL/GenBank/DDBJ databases">
        <title>Genome and transcriptome analyses reveal genes involved in the formation of fine ridges on petal epidermal cells in Hibiscus trionum.</title>
        <authorList>
            <person name="Koshimizu S."/>
            <person name="Masuda S."/>
            <person name="Ishii T."/>
            <person name="Shirasu K."/>
            <person name="Hoshino A."/>
            <person name="Arita M."/>
        </authorList>
    </citation>
    <scope>NUCLEOTIDE SEQUENCE</scope>
    <source>
        <strain evidence="14">Hamamatsu line</strain>
    </source>
</reference>
<evidence type="ECO:0000259" key="12">
    <source>
        <dbReference type="Pfam" id="PF15803"/>
    </source>
</evidence>
<dbReference type="GO" id="GO:0005681">
    <property type="term" value="C:spliceosomal complex"/>
    <property type="evidence" value="ECO:0007669"/>
    <property type="project" value="UniProtKB-KW"/>
</dbReference>
<feature type="domain" description="Sodium channel modifier 1 acidic C-terminal" evidence="13">
    <location>
        <begin position="185"/>
        <end position="223"/>
    </location>
</feature>
<feature type="compositionally biased region" description="Low complexity" evidence="11">
    <location>
        <begin position="96"/>
        <end position="108"/>
    </location>
</feature>
<dbReference type="EMBL" id="BSYR01000011">
    <property type="protein sequence ID" value="GMI74540.1"/>
    <property type="molecule type" value="Genomic_DNA"/>
</dbReference>
<evidence type="ECO:0000256" key="6">
    <source>
        <dbReference type="ARBA" id="ARBA00022728"/>
    </source>
</evidence>
<evidence type="ECO:0000256" key="4">
    <source>
        <dbReference type="ARBA" id="ARBA00022664"/>
    </source>
</evidence>
<evidence type="ECO:0000313" key="14">
    <source>
        <dbReference type="EMBL" id="GMI74540.1"/>
    </source>
</evidence>
<dbReference type="Pfam" id="PF15803">
    <property type="entry name" value="zf-SCNM1"/>
    <property type="match status" value="1"/>
</dbReference>
<keyword evidence="7" id="KW-0863">Zinc-finger</keyword>
<keyword evidence="9" id="KW-0508">mRNA splicing</keyword>
<comment type="subcellular location">
    <subcellularLocation>
        <location evidence="1">Nucleus speckle</location>
    </subcellularLocation>
    <subcellularLocation>
        <location evidence="2">Nucleus</location>
        <location evidence="2">Nucleoplasm</location>
    </subcellularLocation>
</comment>
<gene>
    <name evidence="14" type="ORF">HRI_001123300</name>
</gene>
<name>A0A9W7LTC4_HIBTR</name>
<evidence type="ECO:0000256" key="7">
    <source>
        <dbReference type="ARBA" id="ARBA00022771"/>
    </source>
</evidence>
<feature type="region of interest" description="Disordered" evidence="11">
    <location>
        <begin position="87"/>
        <end position="112"/>
    </location>
</feature>
<dbReference type="InterPro" id="IPR031625">
    <property type="entry name" value="SCNM1_acidic"/>
</dbReference>
<evidence type="ECO:0000256" key="2">
    <source>
        <dbReference type="ARBA" id="ARBA00004642"/>
    </source>
</evidence>
<keyword evidence="4" id="KW-0507">mRNA processing</keyword>
<dbReference type="PANTHER" id="PTHR32297">
    <property type="entry name" value="SODIUM CHANNEL MODIFIER 1"/>
    <property type="match status" value="1"/>
</dbReference>
<keyword evidence="15" id="KW-1185">Reference proteome</keyword>
<comment type="caution">
    <text evidence="14">The sequence shown here is derived from an EMBL/GenBank/DDBJ whole genome shotgun (WGS) entry which is preliminary data.</text>
</comment>
<dbReference type="Proteomes" id="UP001165190">
    <property type="component" value="Unassembled WGS sequence"/>
</dbReference>
<proteinExistence type="predicted"/>
<evidence type="ECO:0000313" key="15">
    <source>
        <dbReference type="Proteomes" id="UP001165190"/>
    </source>
</evidence>
<dbReference type="AlphaFoldDB" id="A0A9W7LTC4"/>
<dbReference type="Pfam" id="PF15805">
    <property type="entry name" value="SCNM1_acidic"/>
    <property type="match status" value="1"/>
</dbReference>
<dbReference type="PANTHER" id="PTHR32297:SF1">
    <property type="entry name" value="SODIUM CHANNEL MODIFIER 1"/>
    <property type="match status" value="1"/>
</dbReference>
<dbReference type="OrthoDB" id="1924550at2759"/>
<dbReference type="GO" id="GO:0008270">
    <property type="term" value="F:zinc ion binding"/>
    <property type="evidence" value="ECO:0007669"/>
    <property type="project" value="UniProtKB-KW"/>
</dbReference>
<dbReference type="InterPro" id="IPR031622">
    <property type="entry name" value="Znf-SCNM1"/>
</dbReference>
<evidence type="ECO:0000256" key="9">
    <source>
        <dbReference type="ARBA" id="ARBA00023187"/>
    </source>
</evidence>
<organism evidence="14 15">
    <name type="scientific">Hibiscus trionum</name>
    <name type="common">Flower of an hour</name>
    <dbReference type="NCBI Taxonomy" id="183268"/>
    <lineage>
        <taxon>Eukaryota</taxon>
        <taxon>Viridiplantae</taxon>
        <taxon>Streptophyta</taxon>
        <taxon>Embryophyta</taxon>
        <taxon>Tracheophyta</taxon>
        <taxon>Spermatophyta</taxon>
        <taxon>Magnoliopsida</taxon>
        <taxon>eudicotyledons</taxon>
        <taxon>Gunneridae</taxon>
        <taxon>Pentapetalae</taxon>
        <taxon>rosids</taxon>
        <taxon>malvids</taxon>
        <taxon>Malvales</taxon>
        <taxon>Malvaceae</taxon>
        <taxon>Malvoideae</taxon>
        <taxon>Hibiscus</taxon>
    </lineage>
</organism>
<dbReference type="GO" id="GO:0006397">
    <property type="term" value="P:mRNA processing"/>
    <property type="evidence" value="ECO:0007669"/>
    <property type="project" value="UniProtKB-KW"/>
</dbReference>
<evidence type="ECO:0000256" key="1">
    <source>
        <dbReference type="ARBA" id="ARBA00004324"/>
    </source>
</evidence>
<feature type="domain" description="Sodium channel modifier 1 zinc-finger" evidence="12">
    <location>
        <begin position="45"/>
        <end position="70"/>
    </location>
</feature>
<evidence type="ECO:0000256" key="11">
    <source>
        <dbReference type="SAM" id="MobiDB-lite"/>
    </source>
</evidence>
<evidence type="ECO:0000256" key="8">
    <source>
        <dbReference type="ARBA" id="ARBA00022833"/>
    </source>
</evidence>
<keyword evidence="8" id="KW-0862">Zinc</keyword>
<sequence>MSVFGGDSWGREAQNRKRRIDEFVLEGIDVDGSSYKKLSSGKYACLVCRHNPIFDTPLMLSIHCKGSRHSAAKSKAKEKELVRQDEINKRLALQGSPTTSSVNSSTTTKQNAQLATKPLIQMAQKAASEILGNKTLKHDSRNENLDMELRQNDIKNVTPDFFRNHSYPENETSDKLIQQHLDFRERRERELKFISAGWKRDCHGKWYKDENVEFDSDEEDPNTSF</sequence>
<keyword evidence="6" id="KW-0747">Spliceosome</keyword>
<protein>
    <recommendedName>
        <fullName evidence="3">Sodium channel modifier 1</fullName>
    </recommendedName>
</protein>
<evidence type="ECO:0000256" key="5">
    <source>
        <dbReference type="ARBA" id="ARBA00022723"/>
    </source>
</evidence>
<dbReference type="InterPro" id="IPR033570">
    <property type="entry name" value="SCNM1"/>
</dbReference>
<dbReference type="GO" id="GO:0016607">
    <property type="term" value="C:nuclear speck"/>
    <property type="evidence" value="ECO:0007669"/>
    <property type="project" value="UniProtKB-SubCell"/>
</dbReference>
<accession>A0A9W7LTC4</accession>
<dbReference type="GO" id="GO:0008380">
    <property type="term" value="P:RNA splicing"/>
    <property type="evidence" value="ECO:0007669"/>
    <property type="project" value="UniProtKB-KW"/>
</dbReference>
<keyword evidence="10" id="KW-0539">Nucleus</keyword>
<keyword evidence="5" id="KW-0479">Metal-binding</keyword>
<evidence type="ECO:0000256" key="3">
    <source>
        <dbReference type="ARBA" id="ARBA00020620"/>
    </source>
</evidence>
<evidence type="ECO:0000256" key="10">
    <source>
        <dbReference type="ARBA" id="ARBA00023242"/>
    </source>
</evidence>